<protein>
    <submittedName>
        <fullName evidence="1">Uncharacterized protein</fullName>
    </submittedName>
</protein>
<organism evidence="1 2">
    <name type="scientific">Ostreobium quekettii</name>
    <dbReference type="NCBI Taxonomy" id="121088"/>
    <lineage>
        <taxon>Eukaryota</taxon>
        <taxon>Viridiplantae</taxon>
        <taxon>Chlorophyta</taxon>
        <taxon>core chlorophytes</taxon>
        <taxon>Ulvophyceae</taxon>
        <taxon>TCBD clade</taxon>
        <taxon>Bryopsidales</taxon>
        <taxon>Ostreobineae</taxon>
        <taxon>Ostreobiaceae</taxon>
        <taxon>Ostreobium</taxon>
    </lineage>
</organism>
<proteinExistence type="predicted"/>
<reference evidence="1" key="1">
    <citation type="submission" date="2020-12" db="EMBL/GenBank/DDBJ databases">
        <authorList>
            <person name="Iha C."/>
        </authorList>
    </citation>
    <scope>NUCLEOTIDE SEQUENCE</scope>
</reference>
<dbReference type="Gene3D" id="1.10.405.20">
    <property type="match status" value="1"/>
</dbReference>
<dbReference type="OrthoDB" id="5046242at2759"/>
<accession>A0A8S1JAX6</accession>
<comment type="caution">
    <text evidence="1">The sequence shown here is derived from an EMBL/GenBank/DDBJ whole genome shotgun (WGS) entry which is preliminary data.</text>
</comment>
<dbReference type="Proteomes" id="UP000708148">
    <property type="component" value="Unassembled WGS sequence"/>
</dbReference>
<dbReference type="EMBL" id="CAJHUC010001352">
    <property type="protein sequence ID" value="CAD7700836.1"/>
    <property type="molecule type" value="Genomic_DNA"/>
</dbReference>
<name>A0A8S1JAX6_9CHLO</name>
<dbReference type="Gene3D" id="3.50.50.60">
    <property type="entry name" value="FAD/NAD(P)-binding domain"/>
    <property type="match status" value="1"/>
</dbReference>
<sequence length="90" mass="10365">FEVGAVRGLFTYMYEVQGYGDLEEIPAYYGMVWMTTEVIDGVLTSKLPKTRQPDAVFAFSEGWLTLWNKMVEKDRLHIVKNVAISRITRS</sequence>
<gene>
    <name evidence="1" type="ORF">OSTQU699_LOCUS6195</name>
</gene>
<evidence type="ECO:0000313" key="2">
    <source>
        <dbReference type="Proteomes" id="UP000708148"/>
    </source>
</evidence>
<feature type="non-terminal residue" evidence="1">
    <location>
        <position position="1"/>
    </location>
</feature>
<dbReference type="InterPro" id="IPR036188">
    <property type="entry name" value="FAD/NAD-bd_sf"/>
</dbReference>
<keyword evidence="2" id="KW-1185">Reference proteome</keyword>
<dbReference type="AlphaFoldDB" id="A0A8S1JAX6"/>
<evidence type="ECO:0000313" key="1">
    <source>
        <dbReference type="EMBL" id="CAD7700836.1"/>
    </source>
</evidence>